<dbReference type="AlphaFoldDB" id="A0A843UDM9"/>
<reference evidence="16" key="1">
    <citation type="submission" date="2017-07" db="EMBL/GenBank/DDBJ databases">
        <title>Taro Niue Genome Assembly and Annotation.</title>
        <authorList>
            <person name="Atibalentja N."/>
            <person name="Keating K."/>
            <person name="Fields C.J."/>
        </authorList>
    </citation>
    <scope>NUCLEOTIDE SEQUENCE</scope>
    <source>
        <strain evidence="16">Niue_2</strain>
        <tissue evidence="16">Leaf</tissue>
    </source>
</reference>
<keyword evidence="3" id="KW-0575">Peroxidase</keyword>
<comment type="catalytic activity">
    <reaction evidence="1">
        <text>2 a phenolic donor + H2O2 = 2 a phenolic radical donor + 2 H2O</text>
        <dbReference type="Rhea" id="RHEA:56136"/>
        <dbReference type="ChEBI" id="CHEBI:15377"/>
        <dbReference type="ChEBI" id="CHEBI:16240"/>
        <dbReference type="ChEBI" id="CHEBI:139520"/>
        <dbReference type="ChEBI" id="CHEBI:139521"/>
        <dbReference type="EC" id="1.11.1.7"/>
    </reaction>
</comment>
<dbReference type="PRINTS" id="PR00461">
    <property type="entry name" value="PLPEROXIDASE"/>
</dbReference>
<feature type="binding site" evidence="11">
    <location>
        <position position="43"/>
    </location>
    <ligand>
        <name>Ca(2+)</name>
        <dbReference type="ChEBI" id="CHEBI:29108"/>
        <label>1</label>
    </ligand>
</feature>
<feature type="binding site" evidence="11">
    <location>
        <position position="31"/>
    </location>
    <ligand>
        <name>Ca(2+)</name>
        <dbReference type="ChEBI" id="CHEBI:29108"/>
        <label>1</label>
    </ligand>
</feature>
<feature type="active site" description="Proton acceptor" evidence="10">
    <location>
        <position position="21"/>
    </location>
</feature>
<feature type="site" description="Transition state stabilizer" evidence="12">
    <location>
        <position position="17"/>
    </location>
</feature>
<dbReference type="PROSITE" id="PS50873">
    <property type="entry name" value="PEROXIDASE_4"/>
    <property type="match status" value="1"/>
</dbReference>
<evidence type="ECO:0000256" key="11">
    <source>
        <dbReference type="PIRSR" id="PIRSR600823-3"/>
    </source>
</evidence>
<dbReference type="Proteomes" id="UP000652761">
    <property type="component" value="Unassembled WGS sequence"/>
</dbReference>
<keyword evidence="8" id="KW-0408">Iron</keyword>
<feature type="binding site" evidence="11">
    <location>
        <position position="29"/>
    </location>
    <ligand>
        <name>Ca(2+)</name>
        <dbReference type="ChEBI" id="CHEBI:29108"/>
        <label>1</label>
    </ligand>
</feature>
<dbReference type="PANTHER" id="PTHR31388">
    <property type="entry name" value="PEROXIDASE 72-RELATED"/>
    <property type="match status" value="1"/>
</dbReference>
<evidence type="ECO:0000256" key="4">
    <source>
        <dbReference type="ARBA" id="ARBA00022617"/>
    </source>
</evidence>
<evidence type="ECO:0000256" key="12">
    <source>
        <dbReference type="PIRSR" id="PIRSR600823-4"/>
    </source>
</evidence>
<dbReference type="PANTHER" id="PTHR31388:SF5">
    <property type="entry name" value="PEROXIDASE"/>
    <property type="match status" value="1"/>
</dbReference>
<evidence type="ECO:0000256" key="14">
    <source>
        <dbReference type="RuleBase" id="RU004241"/>
    </source>
</evidence>
<dbReference type="InterPro" id="IPR000823">
    <property type="entry name" value="Peroxidase_pln"/>
</dbReference>
<protein>
    <recommendedName>
        <fullName evidence="15">Plant heme peroxidase family profile domain-containing protein</fullName>
    </recommendedName>
</protein>
<feature type="binding site" evidence="11">
    <location>
        <position position="22"/>
    </location>
    <ligand>
        <name>Ca(2+)</name>
        <dbReference type="ChEBI" id="CHEBI:29108"/>
        <label>1</label>
    </ligand>
</feature>
<comment type="cofactor">
    <cofactor evidence="2">
        <name>heme b</name>
        <dbReference type="ChEBI" id="CHEBI:60344"/>
    </cofactor>
</comment>
<dbReference type="GO" id="GO:0020037">
    <property type="term" value="F:heme binding"/>
    <property type="evidence" value="ECO:0007669"/>
    <property type="project" value="InterPro"/>
</dbReference>
<proteinExistence type="inferred from homology"/>
<organism evidence="16 17">
    <name type="scientific">Colocasia esculenta</name>
    <name type="common">Wild taro</name>
    <name type="synonym">Arum esculentum</name>
    <dbReference type="NCBI Taxonomy" id="4460"/>
    <lineage>
        <taxon>Eukaryota</taxon>
        <taxon>Viridiplantae</taxon>
        <taxon>Streptophyta</taxon>
        <taxon>Embryophyta</taxon>
        <taxon>Tracheophyta</taxon>
        <taxon>Spermatophyta</taxon>
        <taxon>Magnoliopsida</taxon>
        <taxon>Liliopsida</taxon>
        <taxon>Araceae</taxon>
        <taxon>Aroideae</taxon>
        <taxon>Colocasieae</taxon>
        <taxon>Colocasia</taxon>
    </lineage>
</organism>
<feature type="domain" description="Plant heme peroxidase family profile" evidence="15">
    <location>
        <begin position="1"/>
        <end position="81"/>
    </location>
</feature>
<keyword evidence="17" id="KW-1185">Reference proteome</keyword>
<sequence>MRESVRNETRMAASILRLFFHDCFENGCDASVLLADTPTFTGEQNAKRNQSSIRGMDKIEDVEAACSGTVSCAAMFKKATC</sequence>
<comment type="similarity">
    <text evidence="14">Belongs to the peroxidase family.</text>
</comment>
<keyword evidence="7" id="KW-0560">Oxidoreductase</keyword>
<dbReference type="InterPro" id="IPR019794">
    <property type="entry name" value="Peroxidases_AS"/>
</dbReference>
<keyword evidence="6 11" id="KW-0106">Calcium</keyword>
<dbReference type="GO" id="GO:0046872">
    <property type="term" value="F:metal ion binding"/>
    <property type="evidence" value="ECO:0007669"/>
    <property type="project" value="UniProtKB-KW"/>
</dbReference>
<evidence type="ECO:0000256" key="10">
    <source>
        <dbReference type="PIRSR" id="PIRSR600823-1"/>
    </source>
</evidence>
<evidence type="ECO:0000256" key="13">
    <source>
        <dbReference type="PIRSR" id="PIRSR600823-5"/>
    </source>
</evidence>
<keyword evidence="13" id="KW-1015">Disulfide bond</keyword>
<evidence type="ECO:0000313" key="16">
    <source>
        <dbReference type="EMBL" id="MQL80216.1"/>
    </source>
</evidence>
<dbReference type="Gene3D" id="1.10.520.10">
    <property type="match status" value="1"/>
</dbReference>
<feature type="binding site" evidence="11">
    <location>
        <position position="27"/>
    </location>
    <ligand>
        <name>Ca(2+)</name>
        <dbReference type="ChEBI" id="CHEBI:29108"/>
        <label>1</label>
    </ligand>
</feature>
<accession>A0A843UDM9</accession>
<evidence type="ECO:0000256" key="7">
    <source>
        <dbReference type="ARBA" id="ARBA00023002"/>
    </source>
</evidence>
<keyword evidence="9" id="KW-0376">Hydrogen peroxide</keyword>
<dbReference type="GO" id="GO:0140825">
    <property type="term" value="F:lactoperoxidase activity"/>
    <property type="evidence" value="ECO:0007669"/>
    <property type="project" value="UniProtKB-EC"/>
</dbReference>
<evidence type="ECO:0000256" key="6">
    <source>
        <dbReference type="ARBA" id="ARBA00022837"/>
    </source>
</evidence>
<dbReference type="Pfam" id="PF00141">
    <property type="entry name" value="peroxidase"/>
    <property type="match status" value="1"/>
</dbReference>
<comment type="cofactor">
    <cofactor evidence="11">
        <name>Ca(2+)</name>
        <dbReference type="ChEBI" id="CHEBI:29108"/>
    </cofactor>
    <text evidence="11">Binds 2 calcium ions per subunit.</text>
</comment>
<evidence type="ECO:0000256" key="5">
    <source>
        <dbReference type="ARBA" id="ARBA00022723"/>
    </source>
</evidence>
<dbReference type="OrthoDB" id="1660637at2759"/>
<evidence type="ECO:0000259" key="15">
    <source>
        <dbReference type="PROSITE" id="PS50873"/>
    </source>
</evidence>
<dbReference type="InterPro" id="IPR010255">
    <property type="entry name" value="Haem_peroxidase_sf"/>
</dbReference>
<dbReference type="InterPro" id="IPR002016">
    <property type="entry name" value="Haem_peroxidase"/>
</dbReference>
<keyword evidence="4" id="KW-0349">Heme</keyword>
<keyword evidence="5 11" id="KW-0479">Metal-binding</keyword>
<evidence type="ECO:0000256" key="1">
    <source>
        <dbReference type="ARBA" id="ARBA00000189"/>
    </source>
</evidence>
<dbReference type="SUPFAM" id="SSF48113">
    <property type="entry name" value="Heme-dependent peroxidases"/>
    <property type="match status" value="1"/>
</dbReference>
<evidence type="ECO:0000313" key="17">
    <source>
        <dbReference type="Proteomes" id="UP000652761"/>
    </source>
</evidence>
<evidence type="ECO:0000256" key="9">
    <source>
        <dbReference type="ARBA" id="ARBA00023324"/>
    </source>
</evidence>
<comment type="caution">
    <text evidence="16">The sequence shown here is derived from an EMBL/GenBank/DDBJ whole genome shotgun (WGS) entry which is preliminary data.</text>
</comment>
<evidence type="ECO:0000256" key="8">
    <source>
        <dbReference type="ARBA" id="ARBA00023004"/>
    </source>
</evidence>
<gene>
    <name evidence="16" type="ORF">Taro_012675</name>
</gene>
<evidence type="ECO:0000256" key="3">
    <source>
        <dbReference type="ARBA" id="ARBA00022559"/>
    </source>
</evidence>
<dbReference type="PROSITE" id="PS00436">
    <property type="entry name" value="PEROXIDASE_2"/>
    <property type="match status" value="1"/>
</dbReference>
<evidence type="ECO:0000256" key="2">
    <source>
        <dbReference type="ARBA" id="ARBA00001970"/>
    </source>
</evidence>
<feature type="disulfide bond" evidence="13">
    <location>
        <begin position="23"/>
        <end position="28"/>
    </location>
</feature>
<dbReference type="EMBL" id="NMUH01000496">
    <property type="protein sequence ID" value="MQL80216.1"/>
    <property type="molecule type" value="Genomic_DNA"/>
</dbReference>
<name>A0A843UDM9_COLES</name>
<dbReference type="GO" id="GO:0006979">
    <property type="term" value="P:response to oxidative stress"/>
    <property type="evidence" value="ECO:0007669"/>
    <property type="project" value="InterPro"/>
</dbReference>
<dbReference type="GO" id="GO:0042744">
    <property type="term" value="P:hydrogen peroxide catabolic process"/>
    <property type="evidence" value="ECO:0007669"/>
    <property type="project" value="UniProtKB-KW"/>
</dbReference>